<dbReference type="GO" id="GO:0000160">
    <property type="term" value="P:phosphorelay signal transduction system"/>
    <property type="evidence" value="ECO:0007669"/>
    <property type="project" value="InterPro"/>
</dbReference>
<dbReference type="Proteomes" id="UP000295164">
    <property type="component" value="Unassembled WGS sequence"/>
</dbReference>
<evidence type="ECO:0000313" key="3">
    <source>
        <dbReference type="EMBL" id="TCZ71784.1"/>
    </source>
</evidence>
<dbReference type="Pfam" id="PF00072">
    <property type="entry name" value="Response_reg"/>
    <property type="match status" value="1"/>
</dbReference>
<comment type="caution">
    <text evidence="3">The sequence shown here is derived from an EMBL/GenBank/DDBJ whole genome shotgun (WGS) entry which is preliminary data.</text>
</comment>
<evidence type="ECO:0000259" key="2">
    <source>
        <dbReference type="PROSITE" id="PS50110"/>
    </source>
</evidence>
<dbReference type="EMBL" id="SKFH01000012">
    <property type="protein sequence ID" value="TCZ71784.1"/>
    <property type="molecule type" value="Genomic_DNA"/>
</dbReference>
<dbReference type="AlphaFoldDB" id="A0A4R4DZD3"/>
<reference evidence="3 4" key="1">
    <citation type="submission" date="2019-03" db="EMBL/GenBank/DDBJ databases">
        <authorList>
            <person name="Kim M.K.M."/>
        </authorList>
    </citation>
    <scope>NUCLEOTIDE SEQUENCE [LARGE SCALE GENOMIC DNA]</scope>
    <source>
        <strain evidence="3 4">17J68-15</strain>
    </source>
</reference>
<name>A0A4R4DZD3_9BACT</name>
<dbReference type="SMART" id="SM00448">
    <property type="entry name" value="REC"/>
    <property type="match status" value="1"/>
</dbReference>
<dbReference type="InterPro" id="IPR001789">
    <property type="entry name" value="Sig_transdc_resp-reg_receiver"/>
</dbReference>
<feature type="domain" description="Response regulatory" evidence="2">
    <location>
        <begin position="10"/>
        <end position="128"/>
    </location>
</feature>
<proteinExistence type="predicted"/>
<keyword evidence="4" id="KW-1185">Reference proteome</keyword>
<accession>A0A4R4DZD3</accession>
<dbReference type="InterPro" id="IPR052893">
    <property type="entry name" value="TCS_response_regulator"/>
</dbReference>
<dbReference type="PROSITE" id="PS50110">
    <property type="entry name" value="RESPONSE_REGULATORY"/>
    <property type="match status" value="1"/>
</dbReference>
<gene>
    <name evidence="3" type="ORF">E0486_09545</name>
</gene>
<organism evidence="3 4">
    <name type="scientific">Flaviaesturariibacter aridisoli</name>
    <dbReference type="NCBI Taxonomy" id="2545761"/>
    <lineage>
        <taxon>Bacteria</taxon>
        <taxon>Pseudomonadati</taxon>
        <taxon>Bacteroidota</taxon>
        <taxon>Chitinophagia</taxon>
        <taxon>Chitinophagales</taxon>
        <taxon>Chitinophagaceae</taxon>
        <taxon>Flaviaestuariibacter</taxon>
    </lineage>
</organism>
<dbReference type="Gene3D" id="3.40.50.2300">
    <property type="match status" value="1"/>
</dbReference>
<evidence type="ECO:0000256" key="1">
    <source>
        <dbReference type="PROSITE-ProRule" id="PRU00169"/>
    </source>
</evidence>
<feature type="modified residue" description="4-aspartylphosphate" evidence="1">
    <location>
        <position position="61"/>
    </location>
</feature>
<dbReference type="SUPFAM" id="SSF52172">
    <property type="entry name" value="CheY-like"/>
    <property type="match status" value="1"/>
</dbReference>
<dbReference type="OrthoDB" id="7631574at2"/>
<sequence>MMHPNLVHQHLLLVDDDTDACLLFERALHKIDPLLPFTALFSGESLLIEWSSLKPGILFLDLTLPGKSGLECLAALRADSRNDRIPVIVYSNSVRMTDIAKAYERGANLFIVKPFSQQHLVNALEHVLQMDWTQDCRDRYFINNQFVPFTAGGCVA</sequence>
<dbReference type="InterPro" id="IPR011006">
    <property type="entry name" value="CheY-like_superfamily"/>
</dbReference>
<keyword evidence="1" id="KW-0597">Phosphoprotein</keyword>
<dbReference type="PANTHER" id="PTHR44520">
    <property type="entry name" value="RESPONSE REGULATOR RCP1-RELATED"/>
    <property type="match status" value="1"/>
</dbReference>
<protein>
    <submittedName>
        <fullName evidence="3">Response regulator</fullName>
    </submittedName>
</protein>
<evidence type="ECO:0000313" key="4">
    <source>
        <dbReference type="Proteomes" id="UP000295164"/>
    </source>
</evidence>